<feature type="region of interest" description="Disordered" evidence="8">
    <location>
        <begin position="610"/>
        <end position="852"/>
    </location>
</feature>
<feature type="region of interest" description="Disordered" evidence="8">
    <location>
        <begin position="456"/>
        <end position="501"/>
    </location>
</feature>
<dbReference type="InterPro" id="IPR050185">
    <property type="entry name" value="Ub_carboxyl-term_hydrolase"/>
</dbReference>
<feature type="region of interest" description="Disordered" evidence="8">
    <location>
        <begin position="220"/>
        <end position="249"/>
    </location>
</feature>
<dbReference type="Gramene" id="PNW81896">
    <property type="protein sequence ID" value="PNW81896"/>
    <property type="gene ID" value="CHLRE_06g265150v5"/>
</dbReference>
<feature type="region of interest" description="Disordered" evidence="8">
    <location>
        <begin position="291"/>
        <end position="315"/>
    </location>
</feature>
<feature type="compositionally biased region" description="Low complexity" evidence="8">
    <location>
        <begin position="796"/>
        <end position="850"/>
    </location>
</feature>
<dbReference type="ExpressionAtlas" id="A0A2K3DMX5">
    <property type="expression patterns" value="baseline"/>
</dbReference>
<accession>A0A2K3DMX5</accession>
<keyword evidence="5" id="KW-0833">Ubl conjugation pathway</keyword>
<evidence type="ECO:0000256" key="5">
    <source>
        <dbReference type="ARBA" id="ARBA00022786"/>
    </source>
</evidence>
<feature type="compositionally biased region" description="Low complexity" evidence="8">
    <location>
        <begin position="699"/>
        <end position="713"/>
    </location>
</feature>
<dbReference type="GO" id="GO:0016579">
    <property type="term" value="P:protein deubiquitination"/>
    <property type="evidence" value="ECO:0007669"/>
    <property type="project" value="InterPro"/>
</dbReference>
<dbReference type="RefSeq" id="XP_042923554.1">
    <property type="nucleotide sequence ID" value="XM_043062848.1"/>
</dbReference>
<dbReference type="OMA" id="HYLETIC"/>
<feature type="region of interest" description="Disordered" evidence="8">
    <location>
        <begin position="414"/>
        <end position="434"/>
    </location>
</feature>
<feature type="compositionally biased region" description="Low complexity" evidence="8">
    <location>
        <begin position="25"/>
        <end position="42"/>
    </location>
</feature>
<dbReference type="InParanoid" id="A0A2K3DMX5"/>
<sequence>MSGRLGVSMLHSSPYDDYKGTSYTLRPPSAGRRPPSARALLPEFPQKRDDGGYRPGAFAATLGYTSSYGSNATAGFPSSGYGAAGYGAAGSTTIPASAARSTSVPRPSSRTSGAVPAAGMHLYTQPAAGYSTTSVSAAAAAAAAHMGMRTHGVGAGAGGAGGVRSAVMPGSILDSLRTPSVVPSAAAAAGGSIASLALAQRVNSSSGLDYGSLKAGGASSSAVRLKRQPAGTGDGGAGATGATAAHASHYQQQYTLHTQPQAQPQTQHPYTYMHTPPDALRAIYVSGPAAGSGGTSGAGSLARRPSMDRSGIPRAGSFTSGSAAAAAAAAAASAASANSMGLGASAPPLPSGAGGGGGGTVYASQYASQYGSQASTVFIPSSAQYQQHYHMSTAPGASGAGAAAATSAGVFHTSGTASAAQHHHQSAAPPLPLPASPVGAATAAAVAAYSSYSPAAATSHHPHHAAVSARDRDRDGGGGGGGLHGSAPSSGMHSGPLVSSTSGAAAAVGQGVTAGSMAAELLSSGRVLQRNGSSVSSRGSAAGTAQQQQQQQQLASSGGASGRLRALGTVNAAATGGMAAGVSSEEVAANRWSGSGSGAAGVPASGVLSGSLTTPRMNSPRMTGTAGISTLLSSPKGSTPLLPSSARAPSPSAARAMASGAGPARNGASGGEQPHAHSRHAHASGGHGTGAVLDGDGNSYSSTASGASSNSSSGSGGPGGGSGSGSSKSSSMAVAGGTAHASSASTSRTTSTTSQRSLAAEPAHVHAHAHAAPHPHSGHAHSRHAPAAHHGRSIHASASDAGTTPASPSSAATTPTAAATSASASISSSSSSSHQKQQQQQQEQPQSCAPVCGPLPDLPVIVPGRDTPPGRGCVGLSNLGNTCFMNSILQSLNAVPELAAAFYHPPERIWSSKAVVAPAYSGLVRDMISGSLGSVVNPSGFLRKVSKQDSRWGDGRQQDSQEFLNSLLEALQSECNRITSKPVYKELQGKGSEEVQAAEAYVYARTWNDSIVDDTFGGLTQSTLQCLACKRTSHTFEPFLGLAVPIPQAAGADGCVSVADCLSAFTECEQLEGEDSYKCEACKRCQPHAKRMQIFRPPRVLVLTLKRFAQRGGGHGTPGGYGGFFSRLRGGGTSKNNTAVALGPEPLDLTPFCNPLGLRGLCVANGGGGRGGGSGRGGSPVAPQYQLIAVSHHSGSLEGGHYTAQARSCLDGQWYNFNDSHVRQEAGRPGGASSSAYVLFYRMATLPPPSQHSSL</sequence>
<evidence type="ECO:0000259" key="9">
    <source>
        <dbReference type="PROSITE" id="PS50235"/>
    </source>
</evidence>
<evidence type="ECO:0000256" key="2">
    <source>
        <dbReference type="ARBA" id="ARBA00009085"/>
    </source>
</evidence>
<dbReference type="Pfam" id="PF00443">
    <property type="entry name" value="UCH"/>
    <property type="match status" value="1"/>
</dbReference>
<proteinExistence type="inferred from homology"/>
<dbReference type="PROSITE" id="PS50235">
    <property type="entry name" value="USP_3"/>
    <property type="match status" value="1"/>
</dbReference>
<dbReference type="PROSITE" id="PS00973">
    <property type="entry name" value="USP_2"/>
    <property type="match status" value="1"/>
</dbReference>
<gene>
    <name evidence="10" type="ORF">CHLRE_06g265150v5</name>
</gene>
<dbReference type="InterPro" id="IPR018200">
    <property type="entry name" value="USP_CS"/>
</dbReference>
<feature type="compositionally biased region" description="Basic residues" evidence="8">
    <location>
        <begin position="765"/>
        <end position="793"/>
    </location>
</feature>
<dbReference type="OrthoDB" id="292964at2759"/>
<evidence type="ECO:0000256" key="3">
    <source>
        <dbReference type="ARBA" id="ARBA00012759"/>
    </source>
</evidence>
<dbReference type="InterPro" id="IPR001394">
    <property type="entry name" value="Peptidase_C19_UCH"/>
</dbReference>
<dbReference type="EMBL" id="CM008967">
    <property type="protein sequence ID" value="PNW81896.1"/>
    <property type="molecule type" value="Genomic_DNA"/>
</dbReference>
<organism evidence="10 11">
    <name type="scientific">Chlamydomonas reinhardtii</name>
    <name type="common">Chlamydomonas smithii</name>
    <dbReference type="NCBI Taxonomy" id="3055"/>
    <lineage>
        <taxon>Eukaryota</taxon>
        <taxon>Viridiplantae</taxon>
        <taxon>Chlorophyta</taxon>
        <taxon>core chlorophytes</taxon>
        <taxon>Chlorophyceae</taxon>
        <taxon>CS clade</taxon>
        <taxon>Chlamydomonadales</taxon>
        <taxon>Chlamydomonadaceae</taxon>
        <taxon>Chlamydomonas</taxon>
    </lineage>
</organism>
<dbReference type="Proteomes" id="UP000006906">
    <property type="component" value="Chromosome 6"/>
</dbReference>
<keyword evidence="6" id="KW-0378">Hydrolase</keyword>
<evidence type="ECO:0000256" key="6">
    <source>
        <dbReference type="ARBA" id="ARBA00022801"/>
    </source>
</evidence>
<dbReference type="PANTHER" id="PTHR21646:SF24">
    <property type="entry name" value="UBIQUITIN CARBOXYL-TERMINAL HYDROLASE"/>
    <property type="match status" value="1"/>
</dbReference>
<comment type="catalytic activity">
    <reaction evidence="1">
        <text>Thiol-dependent hydrolysis of ester, thioester, amide, peptide and isopeptide bonds formed by the C-terminal Gly of ubiquitin (a 76-residue protein attached to proteins as an intracellular targeting signal).</text>
        <dbReference type="EC" id="3.4.19.12"/>
    </reaction>
</comment>
<dbReference type="KEGG" id="cre:CHLRE_06g265150v5"/>
<evidence type="ECO:0000313" key="10">
    <source>
        <dbReference type="EMBL" id="PNW81896.1"/>
    </source>
</evidence>
<dbReference type="PROSITE" id="PS00972">
    <property type="entry name" value="USP_1"/>
    <property type="match status" value="1"/>
</dbReference>
<evidence type="ECO:0000256" key="1">
    <source>
        <dbReference type="ARBA" id="ARBA00000707"/>
    </source>
</evidence>
<name>A0A2K3DMX5_CHLRE</name>
<dbReference type="Gene3D" id="3.90.70.10">
    <property type="entry name" value="Cysteine proteinases"/>
    <property type="match status" value="1"/>
</dbReference>
<dbReference type="PANTHER" id="PTHR21646">
    <property type="entry name" value="UBIQUITIN CARBOXYL-TERMINAL HYDROLASE"/>
    <property type="match status" value="1"/>
</dbReference>
<feature type="compositionally biased region" description="Low complexity" evidence="8">
    <location>
        <begin position="640"/>
        <end position="664"/>
    </location>
</feature>
<evidence type="ECO:0000256" key="4">
    <source>
        <dbReference type="ARBA" id="ARBA00022670"/>
    </source>
</evidence>
<dbReference type="SUPFAM" id="SSF54001">
    <property type="entry name" value="Cysteine proteinases"/>
    <property type="match status" value="1"/>
</dbReference>
<evidence type="ECO:0000256" key="7">
    <source>
        <dbReference type="ARBA" id="ARBA00022807"/>
    </source>
</evidence>
<feature type="domain" description="USP" evidence="9">
    <location>
        <begin position="874"/>
        <end position="1244"/>
    </location>
</feature>
<dbReference type="EC" id="3.4.19.12" evidence="3"/>
<dbReference type="AlphaFoldDB" id="A0A2K3DMX5"/>
<dbReference type="STRING" id="3055.A0A2K3DMX5"/>
<dbReference type="GeneID" id="5721960"/>
<dbReference type="GO" id="GO:0004843">
    <property type="term" value="F:cysteine-type deubiquitinase activity"/>
    <property type="evidence" value="ECO:0007669"/>
    <property type="project" value="UniProtKB-EC"/>
</dbReference>
<protein>
    <recommendedName>
        <fullName evidence="3">ubiquitinyl hydrolase 1</fullName>
        <ecNumber evidence="3">3.4.19.12</ecNumber>
    </recommendedName>
</protein>
<keyword evidence="4" id="KW-0645">Protease</keyword>
<feature type="region of interest" description="Disordered" evidence="8">
    <location>
        <begin position="529"/>
        <end position="560"/>
    </location>
</feature>
<reference evidence="10 11" key="1">
    <citation type="journal article" date="2007" name="Science">
        <title>The Chlamydomonas genome reveals the evolution of key animal and plant functions.</title>
        <authorList>
            <person name="Merchant S.S."/>
            <person name="Prochnik S.E."/>
            <person name="Vallon O."/>
            <person name="Harris E.H."/>
            <person name="Karpowicz S.J."/>
            <person name="Witman G.B."/>
            <person name="Terry A."/>
            <person name="Salamov A."/>
            <person name="Fritz-Laylin L.K."/>
            <person name="Marechal-Drouard L."/>
            <person name="Marshall W.F."/>
            <person name="Qu L.H."/>
            <person name="Nelson D.R."/>
            <person name="Sanderfoot A.A."/>
            <person name="Spalding M.H."/>
            <person name="Kapitonov V.V."/>
            <person name="Ren Q."/>
            <person name="Ferris P."/>
            <person name="Lindquist E."/>
            <person name="Shapiro H."/>
            <person name="Lucas S.M."/>
            <person name="Grimwood J."/>
            <person name="Schmutz J."/>
            <person name="Cardol P."/>
            <person name="Cerutti H."/>
            <person name="Chanfreau G."/>
            <person name="Chen C.L."/>
            <person name="Cognat V."/>
            <person name="Croft M.T."/>
            <person name="Dent R."/>
            <person name="Dutcher S."/>
            <person name="Fernandez E."/>
            <person name="Fukuzawa H."/>
            <person name="Gonzalez-Ballester D."/>
            <person name="Gonzalez-Halphen D."/>
            <person name="Hallmann A."/>
            <person name="Hanikenne M."/>
            <person name="Hippler M."/>
            <person name="Inwood W."/>
            <person name="Jabbari K."/>
            <person name="Kalanon M."/>
            <person name="Kuras R."/>
            <person name="Lefebvre P.A."/>
            <person name="Lemaire S.D."/>
            <person name="Lobanov A.V."/>
            <person name="Lohr M."/>
            <person name="Manuell A."/>
            <person name="Meier I."/>
            <person name="Mets L."/>
            <person name="Mittag M."/>
            <person name="Mittelmeier T."/>
            <person name="Moroney J.V."/>
            <person name="Moseley J."/>
            <person name="Napoli C."/>
            <person name="Nedelcu A.M."/>
            <person name="Niyogi K."/>
            <person name="Novoselov S.V."/>
            <person name="Paulsen I.T."/>
            <person name="Pazour G."/>
            <person name="Purton S."/>
            <person name="Ral J.P."/>
            <person name="Riano-Pachon D.M."/>
            <person name="Riekhof W."/>
            <person name="Rymarquis L."/>
            <person name="Schroda M."/>
            <person name="Stern D."/>
            <person name="Umen J."/>
            <person name="Willows R."/>
            <person name="Wilson N."/>
            <person name="Zimmer S.L."/>
            <person name="Allmer J."/>
            <person name="Balk J."/>
            <person name="Bisova K."/>
            <person name="Chen C.J."/>
            <person name="Elias M."/>
            <person name="Gendler K."/>
            <person name="Hauser C."/>
            <person name="Lamb M.R."/>
            <person name="Ledford H."/>
            <person name="Long J.C."/>
            <person name="Minagawa J."/>
            <person name="Page M.D."/>
            <person name="Pan J."/>
            <person name="Pootakham W."/>
            <person name="Roje S."/>
            <person name="Rose A."/>
            <person name="Stahlberg E."/>
            <person name="Terauchi A.M."/>
            <person name="Yang P."/>
            <person name="Ball S."/>
            <person name="Bowler C."/>
            <person name="Dieckmann C.L."/>
            <person name="Gladyshev V.N."/>
            <person name="Green P."/>
            <person name="Jorgensen R."/>
            <person name="Mayfield S."/>
            <person name="Mueller-Roeber B."/>
            <person name="Rajamani S."/>
            <person name="Sayre R.T."/>
            <person name="Brokstein P."/>
            <person name="Dubchak I."/>
            <person name="Goodstein D."/>
            <person name="Hornick L."/>
            <person name="Huang Y.W."/>
            <person name="Jhaveri J."/>
            <person name="Luo Y."/>
            <person name="Martinez D."/>
            <person name="Ngau W.C."/>
            <person name="Otillar B."/>
            <person name="Poliakov A."/>
            <person name="Porter A."/>
            <person name="Szajkowski L."/>
            <person name="Werner G."/>
            <person name="Zhou K."/>
            <person name="Grigoriev I.V."/>
            <person name="Rokhsar D.S."/>
            <person name="Grossman A.R."/>
        </authorList>
    </citation>
    <scope>NUCLEOTIDE SEQUENCE [LARGE SCALE GENOMIC DNA]</scope>
    <source>
        <strain evidence="11">CC-503</strain>
    </source>
</reference>
<feature type="region of interest" description="Disordered" evidence="8">
    <location>
        <begin position="1"/>
        <end position="52"/>
    </location>
</feature>
<feature type="compositionally biased region" description="Gly residues" evidence="8">
    <location>
        <begin position="714"/>
        <end position="724"/>
    </location>
</feature>
<dbReference type="InterPro" id="IPR038765">
    <property type="entry name" value="Papain-like_cys_pep_sf"/>
</dbReference>
<keyword evidence="11" id="KW-1185">Reference proteome</keyword>
<feature type="compositionally biased region" description="Polar residues" evidence="8">
    <location>
        <begin position="613"/>
        <end position="637"/>
    </location>
</feature>
<dbReference type="CDD" id="cd02674">
    <property type="entry name" value="Peptidase_C19R"/>
    <property type="match status" value="1"/>
</dbReference>
<comment type="similarity">
    <text evidence="2">Belongs to the peptidase C19 family.</text>
</comment>
<feature type="compositionally biased region" description="Low complexity" evidence="8">
    <location>
        <begin position="532"/>
        <end position="560"/>
    </location>
</feature>
<feature type="compositionally biased region" description="Low complexity" evidence="8">
    <location>
        <begin position="725"/>
        <end position="762"/>
    </location>
</feature>
<dbReference type="GO" id="GO:0006508">
    <property type="term" value="P:proteolysis"/>
    <property type="evidence" value="ECO:0007669"/>
    <property type="project" value="UniProtKB-KW"/>
</dbReference>
<evidence type="ECO:0000256" key="8">
    <source>
        <dbReference type="SAM" id="MobiDB-lite"/>
    </source>
</evidence>
<evidence type="ECO:0000313" key="11">
    <source>
        <dbReference type="Proteomes" id="UP000006906"/>
    </source>
</evidence>
<dbReference type="InterPro" id="IPR028889">
    <property type="entry name" value="USP"/>
</dbReference>
<keyword evidence="7" id="KW-0788">Thiol protease</keyword>